<feature type="signal peptide" evidence="2">
    <location>
        <begin position="1"/>
        <end position="19"/>
    </location>
</feature>
<organism evidence="3 4">
    <name type="scientific">Halobacillus litoralis</name>
    <dbReference type="NCBI Taxonomy" id="45668"/>
    <lineage>
        <taxon>Bacteria</taxon>
        <taxon>Bacillati</taxon>
        <taxon>Bacillota</taxon>
        <taxon>Bacilli</taxon>
        <taxon>Bacillales</taxon>
        <taxon>Bacillaceae</taxon>
        <taxon>Halobacillus</taxon>
    </lineage>
</organism>
<sequence length="297" mass="32859">MKKLLTIMLSVAFILSACAADVDPESLENDQADQGTSEASAESEEQPAEAEKTEDPESVENESESKEQEEESAVTTEPEDEEDNTDSGEEAASEDPAVEAEEPEEDTVEASANEGVSEEETKEEQTSNVGLKAYMPKKPMTKTFMQNDEYEAVYEIVDIQGNYVQQVITFGDMVTLQVLQWTEGTVSVVYEEFNPEDTASMLDGFKPVETVDVLIDVTQSSQSESSFKLIDDKQTTSTPVRDFENVLVVQKIEKADSSGAEVRSTFHYAPDYGLIKEKIEDKGENGYTMNSKLIDIK</sequence>
<reference evidence="3 4" key="1">
    <citation type="submission" date="2019-11" db="EMBL/GenBank/DDBJ databases">
        <title>Genome sequences of 17 halophilic strains isolated from different environments.</title>
        <authorList>
            <person name="Furrow R.E."/>
        </authorList>
    </citation>
    <scope>NUCLEOTIDE SEQUENCE [LARGE SCALE GENOMIC DNA]</scope>
    <source>
        <strain evidence="3 4">SL-4</strain>
    </source>
</reference>
<dbReference type="AlphaFoldDB" id="A0A845F786"/>
<evidence type="ECO:0000256" key="1">
    <source>
        <dbReference type="SAM" id="MobiDB-lite"/>
    </source>
</evidence>
<dbReference type="Proteomes" id="UP000450457">
    <property type="component" value="Unassembled WGS sequence"/>
</dbReference>
<feature type="compositionally biased region" description="Acidic residues" evidence="1">
    <location>
        <begin position="56"/>
        <end position="108"/>
    </location>
</feature>
<accession>A0A845F786</accession>
<dbReference type="PROSITE" id="PS51257">
    <property type="entry name" value="PROKAR_LIPOPROTEIN"/>
    <property type="match status" value="1"/>
</dbReference>
<dbReference type="OrthoDB" id="2837979at2"/>
<feature type="region of interest" description="Disordered" evidence="1">
    <location>
        <begin position="25"/>
        <end position="133"/>
    </location>
</feature>
<keyword evidence="2" id="KW-0732">Signal</keyword>
<name>A0A845F786_9BACI</name>
<protein>
    <submittedName>
        <fullName evidence="3">Uncharacterized protein</fullName>
    </submittedName>
</protein>
<dbReference type="EMBL" id="WMFA01000001">
    <property type="protein sequence ID" value="MYL69800.1"/>
    <property type="molecule type" value="Genomic_DNA"/>
</dbReference>
<evidence type="ECO:0000313" key="4">
    <source>
        <dbReference type="Proteomes" id="UP000450457"/>
    </source>
</evidence>
<proteinExistence type="predicted"/>
<dbReference type="GeneID" id="78005944"/>
<evidence type="ECO:0000256" key="2">
    <source>
        <dbReference type="SAM" id="SignalP"/>
    </source>
</evidence>
<gene>
    <name evidence="3" type="ORF">GLW00_03000</name>
</gene>
<evidence type="ECO:0000313" key="3">
    <source>
        <dbReference type="EMBL" id="MYL69800.1"/>
    </source>
</evidence>
<comment type="caution">
    <text evidence="3">The sequence shown here is derived from an EMBL/GenBank/DDBJ whole genome shotgun (WGS) entry which is preliminary data.</text>
</comment>
<dbReference type="RefSeq" id="WP_160911091.1">
    <property type="nucleotide sequence ID" value="NZ_WMFA01000001.1"/>
</dbReference>
<feature type="chain" id="PRO_5032271098" evidence="2">
    <location>
        <begin position="20"/>
        <end position="297"/>
    </location>
</feature>